<dbReference type="InterPro" id="IPR053160">
    <property type="entry name" value="MFS_DHA3_Transporter"/>
</dbReference>
<dbReference type="Pfam" id="PF07690">
    <property type="entry name" value="MFS_1"/>
    <property type="match status" value="1"/>
</dbReference>
<name>A0ABV8IXP5_9ACTN</name>
<keyword evidence="1" id="KW-0812">Transmembrane</keyword>
<dbReference type="CDD" id="cd06174">
    <property type="entry name" value="MFS"/>
    <property type="match status" value="1"/>
</dbReference>
<feature type="transmembrane region" description="Helical" evidence="1">
    <location>
        <begin position="73"/>
        <end position="90"/>
    </location>
</feature>
<feature type="transmembrane region" description="Helical" evidence="1">
    <location>
        <begin position="371"/>
        <end position="394"/>
    </location>
</feature>
<feature type="transmembrane region" description="Helical" evidence="1">
    <location>
        <begin position="343"/>
        <end position="365"/>
    </location>
</feature>
<sequence>MPAPIRRVVRLTYAFQLFFGLLVWVPVFYTFQRLAGLDDRQIFGIQSIYYIVFCLFEIPTGLIADHLGYRRSLTAGGAVLLIANLLPVTAPTYSGFVVHWVLVALARSLVSGAANAYLYEYLHRNGAVEHYQQAEGNGRAYSLTGKIVCWPAAGFLMVWWPAAVYWLTALNAAVAVVVALLLPALPPAVAPSGAGRPSVVATVRGAAGLLRRSPRLAIVMVQGVAVFTLARICQVNLFQPILTGKQAPAAWHGVVMAGMTLFEVAGSARSHWLRRYLSDLAAVSVLTVVLAVCLALVVPAGAPATAACLCAFSLVVGLAYPVQRKLINEAITDSRYRATLLSFESIVDRAVCAGVALLLGGFLAAGRLDEFLLLSTGASAGLMCLLAPLAALAGRRGHPVGDVRAVPAPDGVRPG</sequence>
<dbReference type="RefSeq" id="WP_378069900.1">
    <property type="nucleotide sequence ID" value="NZ_JBHSBL010000019.1"/>
</dbReference>
<keyword evidence="1" id="KW-1133">Transmembrane helix</keyword>
<dbReference type="EMBL" id="JBHSBL010000019">
    <property type="protein sequence ID" value="MFC4069022.1"/>
    <property type="molecule type" value="Genomic_DNA"/>
</dbReference>
<organism evidence="2 3">
    <name type="scientific">Actinoplanes subglobosus</name>
    <dbReference type="NCBI Taxonomy" id="1547892"/>
    <lineage>
        <taxon>Bacteria</taxon>
        <taxon>Bacillati</taxon>
        <taxon>Actinomycetota</taxon>
        <taxon>Actinomycetes</taxon>
        <taxon>Micromonosporales</taxon>
        <taxon>Micromonosporaceae</taxon>
        <taxon>Actinoplanes</taxon>
    </lineage>
</organism>
<feature type="transmembrane region" description="Helical" evidence="1">
    <location>
        <begin position="140"/>
        <end position="160"/>
    </location>
</feature>
<dbReference type="PANTHER" id="PTHR23530">
    <property type="entry name" value="TRANSPORT PROTEIN-RELATED"/>
    <property type="match status" value="1"/>
</dbReference>
<dbReference type="Gene3D" id="1.20.1250.20">
    <property type="entry name" value="MFS general substrate transporter like domains"/>
    <property type="match status" value="1"/>
</dbReference>
<feature type="transmembrane region" description="Helical" evidence="1">
    <location>
        <begin position="216"/>
        <end position="237"/>
    </location>
</feature>
<evidence type="ECO:0000256" key="1">
    <source>
        <dbReference type="SAM" id="Phobius"/>
    </source>
</evidence>
<feature type="transmembrane region" description="Helical" evidence="1">
    <location>
        <begin position="12"/>
        <end position="31"/>
    </location>
</feature>
<dbReference type="PANTHER" id="PTHR23530:SF1">
    <property type="entry name" value="PERMEASE, MAJOR FACILITATOR SUPERFAMILY-RELATED"/>
    <property type="match status" value="1"/>
</dbReference>
<dbReference type="InterPro" id="IPR011701">
    <property type="entry name" value="MFS"/>
</dbReference>
<evidence type="ECO:0000313" key="2">
    <source>
        <dbReference type="EMBL" id="MFC4069022.1"/>
    </source>
</evidence>
<feature type="transmembrane region" description="Helical" evidence="1">
    <location>
        <begin position="166"/>
        <end position="185"/>
    </location>
</feature>
<reference evidence="3" key="1">
    <citation type="journal article" date="2019" name="Int. J. Syst. Evol. Microbiol.">
        <title>The Global Catalogue of Microorganisms (GCM) 10K type strain sequencing project: providing services to taxonomists for standard genome sequencing and annotation.</title>
        <authorList>
            <consortium name="The Broad Institute Genomics Platform"/>
            <consortium name="The Broad Institute Genome Sequencing Center for Infectious Disease"/>
            <person name="Wu L."/>
            <person name="Ma J."/>
        </authorList>
    </citation>
    <scope>NUCLEOTIDE SEQUENCE [LARGE SCALE GENOMIC DNA]</scope>
    <source>
        <strain evidence="3">TBRC 5832</strain>
    </source>
</reference>
<dbReference type="Proteomes" id="UP001595867">
    <property type="component" value="Unassembled WGS sequence"/>
</dbReference>
<protein>
    <submittedName>
        <fullName evidence="2">MFS transporter</fullName>
    </submittedName>
</protein>
<gene>
    <name evidence="2" type="ORF">ACFO0C_29165</name>
</gene>
<feature type="transmembrane region" description="Helical" evidence="1">
    <location>
        <begin position="249"/>
        <end position="268"/>
    </location>
</feature>
<keyword evidence="1" id="KW-0472">Membrane</keyword>
<feature type="transmembrane region" description="Helical" evidence="1">
    <location>
        <begin position="43"/>
        <end position="64"/>
    </location>
</feature>
<feature type="transmembrane region" description="Helical" evidence="1">
    <location>
        <begin position="96"/>
        <end position="119"/>
    </location>
</feature>
<comment type="caution">
    <text evidence="2">The sequence shown here is derived from an EMBL/GenBank/DDBJ whole genome shotgun (WGS) entry which is preliminary data.</text>
</comment>
<dbReference type="InterPro" id="IPR036259">
    <property type="entry name" value="MFS_trans_sf"/>
</dbReference>
<evidence type="ECO:0000313" key="3">
    <source>
        <dbReference type="Proteomes" id="UP001595867"/>
    </source>
</evidence>
<accession>A0ABV8IXP5</accession>
<keyword evidence="3" id="KW-1185">Reference proteome</keyword>
<dbReference type="SUPFAM" id="SSF103473">
    <property type="entry name" value="MFS general substrate transporter"/>
    <property type="match status" value="1"/>
</dbReference>
<feature type="transmembrane region" description="Helical" evidence="1">
    <location>
        <begin position="280"/>
        <end position="298"/>
    </location>
</feature>
<proteinExistence type="predicted"/>